<dbReference type="RefSeq" id="WP_343332785.1">
    <property type="nucleotide sequence ID" value="NZ_JAPOHD010000017.1"/>
</dbReference>
<dbReference type="Proteomes" id="UP001145087">
    <property type="component" value="Unassembled WGS sequence"/>
</dbReference>
<proteinExistence type="predicted"/>
<evidence type="ECO:0000313" key="3">
    <source>
        <dbReference type="Proteomes" id="UP001145087"/>
    </source>
</evidence>
<feature type="chain" id="PRO_5040855334" evidence="1">
    <location>
        <begin position="22"/>
        <end position="172"/>
    </location>
</feature>
<dbReference type="AlphaFoldDB" id="A0A9X3F604"/>
<keyword evidence="1" id="KW-0732">Signal</keyword>
<accession>A0A9X3F604</accession>
<name>A0A9X3F604_9BACT</name>
<comment type="caution">
    <text evidence="2">The sequence shown here is derived from an EMBL/GenBank/DDBJ whole genome shotgun (WGS) entry which is preliminary data.</text>
</comment>
<organism evidence="2 3">
    <name type="scientific">Draconibacterium aestuarii</name>
    <dbReference type="NCBI Taxonomy" id="2998507"/>
    <lineage>
        <taxon>Bacteria</taxon>
        <taxon>Pseudomonadati</taxon>
        <taxon>Bacteroidota</taxon>
        <taxon>Bacteroidia</taxon>
        <taxon>Marinilabiliales</taxon>
        <taxon>Prolixibacteraceae</taxon>
        <taxon>Draconibacterium</taxon>
    </lineage>
</organism>
<reference evidence="2" key="1">
    <citation type="submission" date="2022-11" db="EMBL/GenBank/DDBJ databases">
        <title>Marilongibacter aestuarii gen. nov., sp. nov., isolated from tidal flat sediment.</title>
        <authorList>
            <person name="Jiayan W."/>
        </authorList>
    </citation>
    <scope>NUCLEOTIDE SEQUENCE</scope>
    <source>
        <strain evidence="2">Z1-6</strain>
    </source>
</reference>
<evidence type="ECO:0000256" key="1">
    <source>
        <dbReference type="SAM" id="SignalP"/>
    </source>
</evidence>
<gene>
    <name evidence="2" type="ORF">OU798_08880</name>
</gene>
<sequence>MKYLRTAIALIAMIFSFASYSQSLKEYTIGEKAQNITAKERLEGKRTILTSLGSIKGTLDVNILNDGRVAKAVFVPNKDGNEQIDRLFKYQLDELINGVSKKNKVKLHPVTSEGSDRPHIYLAKEFVLYIQAAYDGVIEGSDLLVPKYRVYIIMGDDDLHKQWLKERNEVAF</sequence>
<protein>
    <submittedName>
        <fullName evidence="2">Uncharacterized protein</fullName>
    </submittedName>
</protein>
<keyword evidence="3" id="KW-1185">Reference proteome</keyword>
<evidence type="ECO:0000313" key="2">
    <source>
        <dbReference type="EMBL" id="MCY1720452.1"/>
    </source>
</evidence>
<dbReference type="EMBL" id="JAPOHD010000017">
    <property type="protein sequence ID" value="MCY1720452.1"/>
    <property type="molecule type" value="Genomic_DNA"/>
</dbReference>
<feature type="signal peptide" evidence="1">
    <location>
        <begin position="1"/>
        <end position="21"/>
    </location>
</feature>